<dbReference type="SUPFAM" id="SSF48317">
    <property type="entry name" value="Acid phosphatase/Vanadium-dependent haloperoxidase"/>
    <property type="match status" value="1"/>
</dbReference>
<feature type="transmembrane region" description="Helical" evidence="2">
    <location>
        <begin position="124"/>
        <end position="143"/>
    </location>
</feature>
<keyword evidence="2" id="KW-0472">Membrane</keyword>
<keyword evidence="5" id="KW-1185">Reference proteome</keyword>
<feature type="transmembrane region" description="Helical" evidence="2">
    <location>
        <begin position="150"/>
        <end position="172"/>
    </location>
</feature>
<dbReference type="InterPro" id="IPR000326">
    <property type="entry name" value="PAP2/HPO"/>
</dbReference>
<evidence type="ECO:0000256" key="2">
    <source>
        <dbReference type="SAM" id="Phobius"/>
    </source>
</evidence>
<dbReference type="RefSeq" id="WP_301224246.1">
    <property type="nucleotide sequence ID" value="NZ_JAROCG010000001.1"/>
</dbReference>
<dbReference type="Pfam" id="PF01569">
    <property type="entry name" value="PAP2"/>
    <property type="match status" value="1"/>
</dbReference>
<evidence type="ECO:0000259" key="3">
    <source>
        <dbReference type="SMART" id="SM00014"/>
    </source>
</evidence>
<dbReference type="PANTHER" id="PTHR14969:SF13">
    <property type="entry name" value="AT30094P"/>
    <property type="match status" value="1"/>
</dbReference>
<dbReference type="InterPro" id="IPR036938">
    <property type="entry name" value="PAP2/HPO_sf"/>
</dbReference>
<dbReference type="EMBL" id="JAROCG010000001">
    <property type="protein sequence ID" value="MDN4609561.1"/>
    <property type="molecule type" value="Genomic_DNA"/>
</dbReference>
<evidence type="ECO:0000313" key="4">
    <source>
        <dbReference type="EMBL" id="MDN4609561.1"/>
    </source>
</evidence>
<sequence length="298" mass="31874">MDPDSNSHSTQRAGDPATGGDPLGGEQDRFAAGRDLTRWRTPPGRWLARWTHRLSARLGPHAALVIPLCVGAVLALLLTIGSAGIYDAVTENDGVATLDHPLLNAAEGLRSPTLNTLVTGYTNIGGPIAMPLLAVGFMMILAVRRRSWTPVVLIVAAAAGSLLMTIVGKHFIGRTRPPLIDAVPPYEYSASFPSGHSLNALVIAGIIAYLLLLRQHSHRAGVLIVVVAAVFAFSMGLSRVYLGHHWFTDVLVAWTLGAAWLALVITAHRLYLTAQHRTRARTRNSQTVTDHPDPGPAA</sequence>
<keyword evidence="2" id="KW-0812">Transmembrane</keyword>
<accession>A0ABT8JWK8</accession>
<evidence type="ECO:0000256" key="1">
    <source>
        <dbReference type="SAM" id="MobiDB-lite"/>
    </source>
</evidence>
<dbReference type="CDD" id="cd03392">
    <property type="entry name" value="PAP2_like_2"/>
    <property type="match status" value="1"/>
</dbReference>
<feature type="transmembrane region" description="Helical" evidence="2">
    <location>
        <begin position="250"/>
        <end position="272"/>
    </location>
</feature>
<protein>
    <submittedName>
        <fullName evidence="4">Phosphatase PAP2 family protein</fullName>
    </submittedName>
</protein>
<reference evidence="4" key="1">
    <citation type="submission" date="2023-06" db="EMBL/GenBank/DDBJ databases">
        <title>MT1 and MT2 Draft Genomes of Novel Species.</title>
        <authorList>
            <person name="Venkateswaran K."/>
        </authorList>
    </citation>
    <scope>NUCLEOTIDE SEQUENCE</scope>
    <source>
        <strain evidence="4">IIF3SC-B10</strain>
    </source>
</reference>
<feature type="compositionally biased region" description="Polar residues" evidence="1">
    <location>
        <begin position="1"/>
        <end position="12"/>
    </location>
</feature>
<feature type="transmembrane region" description="Helical" evidence="2">
    <location>
        <begin position="62"/>
        <end position="86"/>
    </location>
</feature>
<dbReference type="Proteomes" id="UP001174209">
    <property type="component" value="Unassembled WGS sequence"/>
</dbReference>
<comment type="caution">
    <text evidence="4">The sequence shown here is derived from an EMBL/GenBank/DDBJ whole genome shotgun (WGS) entry which is preliminary data.</text>
</comment>
<organism evidence="4 5">
    <name type="scientific">Arthrobacter burdickii</name>
    <dbReference type="NCBI Taxonomy" id="3035920"/>
    <lineage>
        <taxon>Bacteria</taxon>
        <taxon>Bacillati</taxon>
        <taxon>Actinomycetota</taxon>
        <taxon>Actinomycetes</taxon>
        <taxon>Micrococcales</taxon>
        <taxon>Micrococcaceae</taxon>
        <taxon>Arthrobacter</taxon>
    </lineage>
</organism>
<feature type="compositionally biased region" description="Basic and acidic residues" evidence="1">
    <location>
        <begin position="26"/>
        <end position="35"/>
    </location>
</feature>
<gene>
    <name evidence="4" type="ORF">P5G52_01650</name>
</gene>
<dbReference type="SMART" id="SM00014">
    <property type="entry name" value="acidPPc"/>
    <property type="match status" value="1"/>
</dbReference>
<dbReference type="Gene3D" id="1.20.144.10">
    <property type="entry name" value="Phosphatidic acid phosphatase type 2/haloperoxidase"/>
    <property type="match status" value="1"/>
</dbReference>
<feature type="transmembrane region" description="Helical" evidence="2">
    <location>
        <begin position="192"/>
        <end position="213"/>
    </location>
</feature>
<feature type="domain" description="Phosphatidic acid phosphatase type 2/haloperoxidase" evidence="3">
    <location>
        <begin position="151"/>
        <end position="265"/>
    </location>
</feature>
<dbReference type="PANTHER" id="PTHR14969">
    <property type="entry name" value="SPHINGOSINE-1-PHOSPHATE PHOSPHOHYDROLASE"/>
    <property type="match status" value="1"/>
</dbReference>
<feature type="transmembrane region" description="Helical" evidence="2">
    <location>
        <begin position="220"/>
        <end position="238"/>
    </location>
</feature>
<keyword evidence="2" id="KW-1133">Transmembrane helix</keyword>
<name>A0ABT8JWK8_9MICC</name>
<evidence type="ECO:0000313" key="5">
    <source>
        <dbReference type="Proteomes" id="UP001174209"/>
    </source>
</evidence>
<proteinExistence type="predicted"/>
<feature type="region of interest" description="Disordered" evidence="1">
    <location>
        <begin position="1"/>
        <end position="35"/>
    </location>
</feature>